<dbReference type="InterPro" id="IPR008979">
    <property type="entry name" value="Galactose-bd-like_sf"/>
</dbReference>
<keyword evidence="3" id="KW-1185">Reference proteome</keyword>
<sequence length="461" mass="53099">MKNKFIGYGIVLLFSLIFAWFIIQVFVFPKAPQVKLTVSKEIYVPPSGSGSLLYLRGEFYLPSQEVRGFIKVIGMNYVVLYCNGAEVGEFFRSKYSGGIIDVTESLKAGKNVLAIKVINRRLLSDKMAKVSLDTWYINRYGQNLEMVPAPNWKAQAEYPSIQGKYLQWFEEDYKDKHWPKPALKQAPGDMKLVVSTNPHIYEIPFRGEVISNGAATGEIGSFSKNFEVPIKPFDAFFRTQSSGEARLILNGYDIVQLNNQDSAIDCYSILSYLRKGTNTITVKFLDRNETHSLFLDGIFFSKEGTVMQKIWTDRTWQYSKPSIRTLNVKKGENLFLPIQIINLSLNLATVIKTSFLKSIYYLLIIGFFFSEIYWFHYRYKNTSQKKNLVTEAATFVYFIPLLLLIILLLIMHDIRIPDDFSLNPYFLLTVFLILIATRIMVCWEFKRKNRVRSIGSFSSSL</sequence>
<feature type="transmembrane region" description="Helical" evidence="1">
    <location>
        <begin position="422"/>
        <end position="443"/>
    </location>
</feature>
<dbReference type="Gene3D" id="2.60.120.260">
    <property type="entry name" value="Galactose-binding domain-like"/>
    <property type="match status" value="2"/>
</dbReference>
<comment type="caution">
    <text evidence="2">The sequence shown here is derived from an EMBL/GenBank/DDBJ whole genome shotgun (WGS) entry which is preliminary data.</text>
</comment>
<gene>
    <name evidence="2" type="ORF">ACFL27_14720</name>
</gene>
<evidence type="ECO:0000313" key="3">
    <source>
        <dbReference type="Proteomes" id="UP001594351"/>
    </source>
</evidence>
<dbReference type="EMBL" id="JBHPBY010000189">
    <property type="protein sequence ID" value="MFC1851446.1"/>
    <property type="molecule type" value="Genomic_DNA"/>
</dbReference>
<organism evidence="2 3">
    <name type="scientific">candidate division CSSED10-310 bacterium</name>
    <dbReference type="NCBI Taxonomy" id="2855610"/>
    <lineage>
        <taxon>Bacteria</taxon>
        <taxon>Bacteria division CSSED10-310</taxon>
    </lineage>
</organism>
<feature type="transmembrane region" description="Helical" evidence="1">
    <location>
        <begin position="388"/>
        <end position="410"/>
    </location>
</feature>
<keyword evidence="1" id="KW-1133">Transmembrane helix</keyword>
<evidence type="ECO:0000256" key="1">
    <source>
        <dbReference type="SAM" id="Phobius"/>
    </source>
</evidence>
<protein>
    <recommendedName>
        <fullName evidence="4">PA14 domain-containing protein</fullName>
    </recommendedName>
</protein>
<keyword evidence="1" id="KW-0812">Transmembrane</keyword>
<evidence type="ECO:0008006" key="4">
    <source>
        <dbReference type="Google" id="ProtNLM"/>
    </source>
</evidence>
<evidence type="ECO:0000313" key="2">
    <source>
        <dbReference type="EMBL" id="MFC1851446.1"/>
    </source>
</evidence>
<dbReference type="Proteomes" id="UP001594351">
    <property type="component" value="Unassembled WGS sequence"/>
</dbReference>
<proteinExistence type="predicted"/>
<feature type="transmembrane region" description="Helical" evidence="1">
    <location>
        <begin position="358"/>
        <end position="376"/>
    </location>
</feature>
<name>A0ABV6YZE5_UNCC1</name>
<dbReference type="SUPFAM" id="SSF49785">
    <property type="entry name" value="Galactose-binding domain-like"/>
    <property type="match status" value="1"/>
</dbReference>
<feature type="transmembrane region" description="Helical" evidence="1">
    <location>
        <begin position="6"/>
        <end position="28"/>
    </location>
</feature>
<keyword evidence="1" id="KW-0472">Membrane</keyword>
<reference evidence="2 3" key="1">
    <citation type="submission" date="2024-09" db="EMBL/GenBank/DDBJ databases">
        <title>Laminarin stimulates single cell rates of sulfate reduction while oxygen inhibits transcriptomic activity in coastal marine sediment.</title>
        <authorList>
            <person name="Lindsay M."/>
            <person name="Orcutt B."/>
            <person name="Emerson D."/>
            <person name="Stepanauskas R."/>
            <person name="D'Angelo T."/>
        </authorList>
    </citation>
    <scope>NUCLEOTIDE SEQUENCE [LARGE SCALE GENOMIC DNA]</scope>
    <source>
        <strain evidence="2">SAG AM-311-K15</strain>
    </source>
</reference>
<accession>A0ABV6YZE5</accession>